<gene>
    <name evidence="1" type="ORF">POVCU1_013730</name>
</gene>
<protein>
    <submittedName>
        <fullName evidence="1">NifU-like protein, putative</fullName>
    </submittedName>
</protein>
<evidence type="ECO:0000313" key="2">
    <source>
        <dbReference type="Proteomes" id="UP000078546"/>
    </source>
</evidence>
<name>A0A1A8W1I5_PLAOA</name>
<evidence type="ECO:0000313" key="1">
    <source>
        <dbReference type="EMBL" id="SBS86755.1"/>
    </source>
</evidence>
<dbReference type="Proteomes" id="UP000078546">
    <property type="component" value="Unassembled WGS sequence"/>
</dbReference>
<dbReference type="Gene3D" id="3.30.300.130">
    <property type="entry name" value="Fe-S cluster assembly (FSCA)"/>
    <property type="match status" value="1"/>
</dbReference>
<dbReference type="AlphaFoldDB" id="A0A1A8W1I5"/>
<organism evidence="1 2">
    <name type="scientific">Plasmodium ovale curtisi</name>
    <dbReference type="NCBI Taxonomy" id="864141"/>
    <lineage>
        <taxon>Eukaryota</taxon>
        <taxon>Sar</taxon>
        <taxon>Alveolata</taxon>
        <taxon>Apicomplexa</taxon>
        <taxon>Aconoidasida</taxon>
        <taxon>Haemosporida</taxon>
        <taxon>Plasmodiidae</taxon>
        <taxon>Plasmodium</taxon>
        <taxon>Plasmodium (Plasmodium)</taxon>
    </lineage>
</organism>
<proteinExistence type="predicted"/>
<dbReference type="SUPFAM" id="SSF117916">
    <property type="entry name" value="Fe-S cluster assembly (FSCA) domain-like"/>
    <property type="match status" value="1"/>
</dbReference>
<sequence length="107" mass="12339">MFFCTTKNSDYINYMNEINNFIETFEKNSDCTSPNGENIISILQKIKGEKKYEESEDAMEIISSIKLLIDKRVRPIIINDGGDIKFICFDVDDGTILHMQYAFSSYA</sequence>
<accession>A0A1A8W1I5</accession>
<reference evidence="2" key="1">
    <citation type="submission" date="2016-05" db="EMBL/GenBank/DDBJ databases">
        <authorList>
            <person name="Naeem Raeece"/>
        </authorList>
    </citation>
    <scope>NUCLEOTIDE SEQUENCE [LARGE SCALE GENOMIC DNA]</scope>
</reference>
<dbReference type="InterPro" id="IPR034904">
    <property type="entry name" value="FSCA_dom_sf"/>
</dbReference>
<dbReference type="EMBL" id="FLQV01000256">
    <property type="protein sequence ID" value="SBS86755.1"/>
    <property type="molecule type" value="Genomic_DNA"/>
</dbReference>